<keyword evidence="11" id="KW-1185">Reference proteome</keyword>
<keyword evidence="3" id="KW-0732">Signal</keyword>
<dbReference type="InterPro" id="IPR015943">
    <property type="entry name" value="WD40/YVTN_repeat-like_dom_sf"/>
</dbReference>
<dbReference type="GO" id="GO:0045197">
    <property type="term" value="P:establishment or maintenance of epithelial cell apical/basal polarity"/>
    <property type="evidence" value="ECO:0007669"/>
    <property type="project" value="TreeGrafter"/>
</dbReference>
<evidence type="ECO:0000256" key="2">
    <source>
        <dbReference type="ARBA" id="ARBA00022574"/>
    </source>
</evidence>
<evidence type="ECO:0000259" key="9">
    <source>
        <dbReference type="PROSITE" id="PS50026"/>
    </source>
</evidence>
<evidence type="ECO:0000256" key="8">
    <source>
        <dbReference type="SAM" id="Phobius"/>
    </source>
</evidence>
<dbReference type="InterPro" id="IPR036322">
    <property type="entry name" value="WD40_repeat_dom_sf"/>
</dbReference>
<dbReference type="EMBL" id="CAJNOC010006439">
    <property type="protein sequence ID" value="CAF1078056.1"/>
    <property type="molecule type" value="Genomic_DNA"/>
</dbReference>
<keyword evidence="8" id="KW-0812">Transmembrane</keyword>
<dbReference type="PROSITE" id="PS50294">
    <property type="entry name" value="WD_REPEATS_REGION"/>
    <property type="match status" value="1"/>
</dbReference>
<feature type="domain" description="EGF-like" evidence="9">
    <location>
        <begin position="388"/>
        <end position="426"/>
    </location>
</feature>
<reference evidence="10" key="1">
    <citation type="submission" date="2021-02" db="EMBL/GenBank/DDBJ databases">
        <authorList>
            <person name="Nowell W R."/>
        </authorList>
    </citation>
    <scope>NUCLEOTIDE SEQUENCE</scope>
    <source>
        <strain evidence="10">Ploen Becks lab</strain>
    </source>
</reference>
<keyword evidence="8" id="KW-0472">Membrane</keyword>
<dbReference type="OrthoDB" id="283575at2759"/>
<feature type="disulfide bond" evidence="6">
    <location>
        <begin position="353"/>
        <end position="363"/>
    </location>
</feature>
<feature type="repeat" description="WD" evidence="7">
    <location>
        <begin position="211"/>
        <end position="251"/>
    </location>
</feature>
<feature type="disulfide bond" evidence="6">
    <location>
        <begin position="454"/>
        <end position="463"/>
    </location>
</feature>
<feature type="disulfide bond" evidence="6">
    <location>
        <begin position="357"/>
        <end position="374"/>
    </location>
</feature>
<keyword evidence="4" id="KW-0677">Repeat</keyword>
<keyword evidence="8" id="KW-1133">Transmembrane helix</keyword>
<dbReference type="Pfam" id="PF00400">
    <property type="entry name" value="WD40"/>
    <property type="match status" value="2"/>
</dbReference>
<sequence>MTFELEAFNGTVNFKCLELINSSYLAAGTHNGRIYILNYINMSLFTILNHGNTSINDLLLINKTILVSASEDGSLKFWNIETLSELKYINKAHNQSIKTLKLFKDSSFISMSSNLLIKEWRLFDFEQISIITTFCVSLIRSVDVFYNVNLVIGCNKSTRVFNSSRSFLYLVTPEEPTIILKILKYPFVACGLQNGKIFIFNIKTKILNYAFHAHNTTITAIEYLPNEILITGCSSNFIKIWNLTSKNIIKEYKLNGAINGIISVINFTLNDEVYAKEFDTIQTIEDYLIIESDKFIETTESSEAQILITENPLNNSSNRTNLDEVKYETTKFEISDLNRVIKILEMNYDLNNCLKNCSNRGKCIFFESKKKYLCECDVGFYGESCQKDSNPCSSNPCLNKGLCVTLEKSSFKCECLSDYYGGEFCEQELDLCQNVTCSSQGRCLVQNHKPRCICYSSYHGEKCQFESNEGKIRKQIIKTASIIAIIILISFFLILIGIDLCSFLNKPKKISKVKIKYQKFHYVN</sequence>
<keyword evidence="2 7" id="KW-0853">WD repeat</keyword>
<dbReference type="Gene3D" id="2.10.25.10">
    <property type="entry name" value="Laminin"/>
    <property type="match status" value="2"/>
</dbReference>
<dbReference type="GO" id="GO:0007157">
    <property type="term" value="P:heterophilic cell-cell adhesion via plasma membrane cell adhesion molecules"/>
    <property type="evidence" value="ECO:0007669"/>
    <property type="project" value="TreeGrafter"/>
</dbReference>
<dbReference type="Gene3D" id="2.130.10.10">
    <property type="entry name" value="YVTN repeat-like/Quinoprotein amine dehydrogenase"/>
    <property type="match status" value="2"/>
</dbReference>
<dbReference type="PANTHER" id="PTHR24049">
    <property type="entry name" value="CRUMBS FAMILY MEMBER"/>
    <property type="match status" value="1"/>
</dbReference>
<dbReference type="SMART" id="SM00179">
    <property type="entry name" value="EGF_CA"/>
    <property type="match status" value="2"/>
</dbReference>
<dbReference type="Pfam" id="PF00008">
    <property type="entry name" value="EGF"/>
    <property type="match status" value="2"/>
</dbReference>
<dbReference type="SUPFAM" id="SSF50978">
    <property type="entry name" value="WD40 repeat-like"/>
    <property type="match status" value="1"/>
</dbReference>
<name>A0A814MGE3_9BILA</name>
<dbReference type="PROSITE" id="PS50082">
    <property type="entry name" value="WD_REPEATS_2"/>
    <property type="match status" value="2"/>
</dbReference>
<feature type="domain" description="EGF-like" evidence="9">
    <location>
        <begin position="349"/>
        <end position="386"/>
    </location>
</feature>
<dbReference type="PROSITE" id="PS01186">
    <property type="entry name" value="EGF_2"/>
    <property type="match status" value="1"/>
</dbReference>
<dbReference type="InterPro" id="IPR001680">
    <property type="entry name" value="WD40_rpt"/>
</dbReference>
<dbReference type="GO" id="GO:0032991">
    <property type="term" value="C:protein-containing complex"/>
    <property type="evidence" value="ECO:0007669"/>
    <property type="project" value="TreeGrafter"/>
</dbReference>
<comment type="caution">
    <text evidence="6">Lacks conserved residue(s) required for the propagation of feature annotation.</text>
</comment>
<gene>
    <name evidence="10" type="ORF">OXX778_LOCUS20056</name>
</gene>
<feature type="domain" description="EGF-like" evidence="9">
    <location>
        <begin position="428"/>
        <end position="464"/>
    </location>
</feature>
<keyword evidence="5 6" id="KW-1015">Disulfide bond</keyword>
<dbReference type="PROSITE" id="PS00678">
    <property type="entry name" value="WD_REPEATS_1"/>
    <property type="match status" value="1"/>
</dbReference>
<evidence type="ECO:0000256" key="4">
    <source>
        <dbReference type="ARBA" id="ARBA00022737"/>
    </source>
</evidence>
<dbReference type="InterPro" id="IPR009030">
    <property type="entry name" value="Growth_fac_rcpt_cys_sf"/>
</dbReference>
<feature type="disulfide bond" evidence="6">
    <location>
        <begin position="376"/>
        <end position="385"/>
    </location>
</feature>
<evidence type="ECO:0000256" key="6">
    <source>
        <dbReference type="PROSITE-ProRule" id="PRU00076"/>
    </source>
</evidence>
<proteinExistence type="predicted"/>
<evidence type="ECO:0000256" key="5">
    <source>
        <dbReference type="ARBA" id="ARBA00023157"/>
    </source>
</evidence>
<dbReference type="InterPro" id="IPR001881">
    <property type="entry name" value="EGF-like_Ca-bd_dom"/>
</dbReference>
<keyword evidence="1 6" id="KW-0245">EGF-like domain</keyword>
<feature type="transmembrane region" description="Helical" evidence="8">
    <location>
        <begin position="482"/>
        <end position="504"/>
    </location>
</feature>
<dbReference type="SMART" id="SM00181">
    <property type="entry name" value="EGF"/>
    <property type="match status" value="3"/>
</dbReference>
<feature type="repeat" description="WD" evidence="7">
    <location>
        <begin position="62"/>
        <end position="88"/>
    </location>
</feature>
<dbReference type="PROSITE" id="PS00022">
    <property type="entry name" value="EGF_1"/>
    <property type="match status" value="2"/>
</dbReference>
<dbReference type="Proteomes" id="UP000663879">
    <property type="component" value="Unassembled WGS sequence"/>
</dbReference>
<evidence type="ECO:0000256" key="1">
    <source>
        <dbReference type="ARBA" id="ARBA00022536"/>
    </source>
</evidence>
<dbReference type="GO" id="GO:0005509">
    <property type="term" value="F:calcium ion binding"/>
    <property type="evidence" value="ECO:0007669"/>
    <property type="project" value="InterPro"/>
</dbReference>
<dbReference type="PROSITE" id="PS50026">
    <property type="entry name" value="EGF_3"/>
    <property type="match status" value="3"/>
</dbReference>
<evidence type="ECO:0000313" key="10">
    <source>
        <dbReference type="EMBL" id="CAF1078056.1"/>
    </source>
</evidence>
<accession>A0A814MGE3</accession>
<evidence type="ECO:0000256" key="3">
    <source>
        <dbReference type="ARBA" id="ARBA00022729"/>
    </source>
</evidence>
<dbReference type="GO" id="GO:0005886">
    <property type="term" value="C:plasma membrane"/>
    <property type="evidence" value="ECO:0007669"/>
    <property type="project" value="TreeGrafter"/>
</dbReference>
<dbReference type="AlphaFoldDB" id="A0A814MGE3"/>
<dbReference type="SMART" id="SM00320">
    <property type="entry name" value="WD40"/>
    <property type="match status" value="3"/>
</dbReference>
<evidence type="ECO:0000256" key="7">
    <source>
        <dbReference type="PROSITE-ProRule" id="PRU00221"/>
    </source>
</evidence>
<dbReference type="InterPro" id="IPR000742">
    <property type="entry name" value="EGF"/>
</dbReference>
<comment type="caution">
    <text evidence="10">The sequence shown here is derived from an EMBL/GenBank/DDBJ whole genome shotgun (WGS) entry which is preliminary data.</text>
</comment>
<protein>
    <recommendedName>
        <fullName evidence="9">EGF-like domain-containing protein</fullName>
    </recommendedName>
</protein>
<evidence type="ECO:0000313" key="11">
    <source>
        <dbReference type="Proteomes" id="UP000663879"/>
    </source>
</evidence>
<organism evidence="10 11">
    <name type="scientific">Brachionus calyciflorus</name>
    <dbReference type="NCBI Taxonomy" id="104777"/>
    <lineage>
        <taxon>Eukaryota</taxon>
        <taxon>Metazoa</taxon>
        <taxon>Spiralia</taxon>
        <taxon>Gnathifera</taxon>
        <taxon>Rotifera</taxon>
        <taxon>Eurotatoria</taxon>
        <taxon>Monogononta</taxon>
        <taxon>Pseudotrocha</taxon>
        <taxon>Ploima</taxon>
        <taxon>Brachionidae</taxon>
        <taxon>Brachionus</taxon>
    </lineage>
</organism>
<dbReference type="SUPFAM" id="SSF57184">
    <property type="entry name" value="Growth factor receptor domain"/>
    <property type="match status" value="1"/>
</dbReference>
<dbReference type="PANTHER" id="PTHR24049:SF22">
    <property type="entry name" value="DROSOPHILA CRUMBS HOMOLOG"/>
    <property type="match status" value="1"/>
</dbReference>
<dbReference type="InterPro" id="IPR019775">
    <property type="entry name" value="WD40_repeat_CS"/>
</dbReference>
<dbReference type="InterPro" id="IPR051022">
    <property type="entry name" value="Notch_Cell-Fate_Det"/>
</dbReference>
<dbReference type="SUPFAM" id="SSF57196">
    <property type="entry name" value="EGF/Laminin"/>
    <property type="match status" value="1"/>
</dbReference>